<evidence type="ECO:0000313" key="4">
    <source>
        <dbReference type="Proteomes" id="UP000501058"/>
    </source>
</evidence>
<dbReference type="InterPro" id="IPR013078">
    <property type="entry name" value="His_Pase_superF_clade-1"/>
</dbReference>
<dbReference type="InterPro" id="IPR015797">
    <property type="entry name" value="NUDIX_hydrolase-like_dom_sf"/>
</dbReference>
<reference evidence="3 4" key="1">
    <citation type="submission" date="2020-03" db="EMBL/GenBank/DDBJ databases">
        <title>Propioniciclava sp. nov., isolated from Hydrophilus acuminatus.</title>
        <authorList>
            <person name="Hyun D.-W."/>
            <person name="Bae J.-W."/>
        </authorList>
    </citation>
    <scope>NUCLEOTIDE SEQUENCE [LARGE SCALE GENOMIC DNA]</scope>
    <source>
        <strain evidence="3 4">HDW11</strain>
    </source>
</reference>
<dbReference type="SUPFAM" id="SSF55811">
    <property type="entry name" value="Nudix"/>
    <property type="match status" value="1"/>
</dbReference>
<dbReference type="GO" id="GO:0006167">
    <property type="term" value="P:AMP biosynthetic process"/>
    <property type="evidence" value="ECO:0007669"/>
    <property type="project" value="TreeGrafter"/>
</dbReference>
<evidence type="ECO:0000256" key="1">
    <source>
        <dbReference type="ARBA" id="ARBA00022801"/>
    </source>
</evidence>
<dbReference type="PROSITE" id="PS00893">
    <property type="entry name" value="NUDIX_BOX"/>
    <property type="match status" value="1"/>
</dbReference>
<dbReference type="CDD" id="cd03673">
    <property type="entry name" value="NUDIX_Ap6A_hydrolase"/>
    <property type="match status" value="1"/>
</dbReference>
<sequence>MSRGKLIEAAGTVTLRDKDGKRQVLLVHRPSYDDWSLPKGHLEPDEYEAVAAGRETWEETGTSVELGRPVRTIRYPVSAGEKIVHYWLARPVASQHRKADKEVDKVAWLTPKAAMKRMTYADERAVLEEALELGPTTPFLIVRHAKAMDRKNWSGRDQARPITSRGRKQSKMLIPLLESFGVATVYSSTSTRCVQTLQPYARRRDLDVHGWSLLSEEVGEPNLHDVGKLMRRLAREAAAGGTPTAVCGHRPVLPTMLESLGITNRMMQTAATVIAHLDPSGEAVAVEFHRPRA</sequence>
<dbReference type="AlphaFoldDB" id="A0A6G7Y549"/>
<dbReference type="Pfam" id="PF00300">
    <property type="entry name" value="His_Phos_1"/>
    <property type="match status" value="1"/>
</dbReference>
<dbReference type="Proteomes" id="UP000501058">
    <property type="component" value="Chromosome"/>
</dbReference>
<evidence type="ECO:0000313" key="3">
    <source>
        <dbReference type="EMBL" id="QIK71747.1"/>
    </source>
</evidence>
<keyword evidence="4" id="KW-1185">Reference proteome</keyword>
<dbReference type="InterPro" id="IPR051325">
    <property type="entry name" value="Nudix_hydrolase_domain"/>
</dbReference>
<dbReference type="Gene3D" id="3.90.79.10">
    <property type="entry name" value="Nucleoside Triphosphate Pyrophosphohydrolase"/>
    <property type="match status" value="1"/>
</dbReference>
<dbReference type="InterPro" id="IPR020084">
    <property type="entry name" value="NUDIX_hydrolase_CS"/>
</dbReference>
<organism evidence="3 4">
    <name type="scientific">Propioniciclava coleopterorum</name>
    <dbReference type="NCBI Taxonomy" id="2714937"/>
    <lineage>
        <taxon>Bacteria</taxon>
        <taxon>Bacillati</taxon>
        <taxon>Actinomycetota</taxon>
        <taxon>Actinomycetes</taxon>
        <taxon>Propionibacteriales</taxon>
        <taxon>Propionibacteriaceae</taxon>
        <taxon>Propioniciclava</taxon>
    </lineage>
</organism>
<keyword evidence="1 3" id="KW-0378">Hydrolase</keyword>
<dbReference type="PANTHER" id="PTHR21340:SF0">
    <property type="entry name" value="BIS(5'-NUCLEOSYL)-TETRAPHOSPHATASE [ASYMMETRICAL]"/>
    <property type="match status" value="1"/>
</dbReference>
<feature type="domain" description="Nudix hydrolase" evidence="2">
    <location>
        <begin position="5"/>
        <end position="132"/>
    </location>
</feature>
<proteinExistence type="predicted"/>
<dbReference type="InterPro" id="IPR000086">
    <property type="entry name" value="NUDIX_hydrolase_dom"/>
</dbReference>
<dbReference type="Gene3D" id="3.40.50.1240">
    <property type="entry name" value="Phosphoglycerate mutase-like"/>
    <property type="match status" value="1"/>
</dbReference>
<dbReference type="SUPFAM" id="SSF53254">
    <property type="entry name" value="Phosphoglycerate mutase-like"/>
    <property type="match status" value="1"/>
</dbReference>
<dbReference type="GO" id="GO:0006754">
    <property type="term" value="P:ATP biosynthetic process"/>
    <property type="evidence" value="ECO:0007669"/>
    <property type="project" value="TreeGrafter"/>
</dbReference>
<gene>
    <name evidence="3" type="ORF">G7070_04975</name>
</gene>
<dbReference type="GO" id="GO:0004081">
    <property type="term" value="F:bis(5'-nucleosyl)-tetraphosphatase (asymmetrical) activity"/>
    <property type="evidence" value="ECO:0007669"/>
    <property type="project" value="TreeGrafter"/>
</dbReference>
<name>A0A6G7Y549_9ACTN</name>
<dbReference type="CDD" id="cd07067">
    <property type="entry name" value="HP_PGM_like"/>
    <property type="match status" value="1"/>
</dbReference>
<dbReference type="KEGG" id="prv:G7070_04975"/>
<dbReference type="EMBL" id="CP049865">
    <property type="protein sequence ID" value="QIK71747.1"/>
    <property type="molecule type" value="Genomic_DNA"/>
</dbReference>
<protein>
    <submittedName>
        <fullName evidence="3">NUDIX hydrolase</fullName>
    </submittedName>
</protein>
<accession>A0A6G7Y549</accession>
<dbReference type="Pfam" id="PF00293">
    <property type="entry name" value="NUDIX"/>
    <property type="match status" value="1"/>
</dbReference>
<dbReference type="RefSeq" id="WP_166232448.1">
    <property type="nucleotide sequence ID" value="NZ_CP049865.1"/>
</dbReference>
<dbReference type="PANTHER" id="PTHR21340">
    <property type="entry name" value="DIADENOSINE 5,5-P1,P4-TETRAPHOSPHATE PYROPHOSPHOHYDROLASE MUTT"/>
    <property type="match status" value="1"/>
</dbReference>
<dbReference type="SMART" id="SM00855">
    <property type="entry name" value="PGAM"/>
    <property type="match status" value="1"/>
</dbReference>
<dbReference type="PROSITE" id="PS51462">
    <property type="entry name" value="NUDIX"/>
    <property type="match status" value="1"/>
</dbReference>
<dbReference type="InterPro" id="IPR029033">
    <property type="entry name" value="His_PPase_superfam"/>
</dbReference>
<evidence type="ECO:0000259" key="2">
    <source>
        <dbReference type="PROSITE" id="PS51462"/>
    </source>
</evidence>